<dbReference type="InterPro" id="IPR050081">
    <property type="entry name" value="Ile-tRNA_ligase"/>
</dbReference>
<dbReference type="AlphaFoldDB" id="A0A8C4Q2J5"/>
<evidence type="ECO:0000313" key="8">
    <source>
        <dbReference type="Proteomes" id="UP000694388"/>
    </source>
</evidence>
<dbReference type="PANTHER" id="PTHR42765:SF1">
    <property type="entry name" value="ISOLEUCINE--TRNA LIGASE, MITOCHONDRIAL"/>
    <property type="match status" value="1"/>
</dbReference>
<keyword evidence="1" id="KW-0436">Ligase</keyword>
<feature type="domain" description="Methionyl/Valyl/Leucyl/Isoleucyl-tRNA synthetase anticodon-binding" evidence="6">
    <location>
        <begin position="46"/>
        <end position="171"/>
    </location>
</feature>
<dbReference type="SUPFAM" id="SSF47323">
    <property type="entry name" value="Anticodon-binding domain of a subclass of class I aminoacyl-tRNA synthetases"/>
    <property type="match status" value="1"/>
</dbReference>
<evidence type="ECO:0000256" key="5">
    <source>
        <dbReference type="ARBA" id="ARBA00023146"/>
    </source>
</evidence>
<dbReference type="GO" id="GO:0000049">
    <property type="term" value="F:tRNA binding"/>
    <property type="evidence" value="ECO:0007669"/>
    <property type="project" value="InterPro"/>
</dbReference>
<dbReference type="GeneTree" id="ENSGT00550000074910"/>
<dbReference type="GO" id="GO:0004822">
    <property type="term" value="F:isoleucine-tRNA ligase activity"/>
    <property type="evidence" value="ECO:0007669"/>
    <property type="project" value="TreeGrafter"/>
</dbReference>
<keyword evidence="5" id="KW-0030">Aminoacyl-tRNA synthetase</keyword>
<evidence type="ECO:0000259" key="6">
    <source>
        <dbReference type="Pfam" id="PF08264"/>
    </source>
</evidence>
<dbReference type="Pfam" id="PF08264">
    <property type="entry name" value="Anticodon_1"/>
    <property type="match status" value="1"/>
</dbReference>
<dbReference type="GO" id="GO:0005739">
    <property type="term" value="C:mitochondrion"/>
    <property type="evidence" value="ECO:0007669"/>
    <property type="project" value="TreeGrafter"/>
</dbReference>
<evidence type="ECO:0000256" key="1">
    <source>
        <dbReference type="ARBA" id="ARBA00022598"/>
    </source>
</evidence>
<evidence type="ECO:0000256" key="4">
    <source>
        <dbReference type="ARBA" id="ARBA00022917"/>
    </source>
</evidence>
<dbReference type="Gene3D" id="1.10.730.20">
    <property type="match status" value="1"/>
</dbReference>
<dbReference type="GO" id="GO:0005524">
    <property type="term" value="F:ATP binding"/>
    <property type="evidence" value="ECO:0007669"/>
    <property type="project" value="UniProtKB-KW"/>
</dbReference>
<proteinExistence type="predicted"/>
<dbReference type="GO" id="GO:0006428">
    <property type="term" value="P:isoleucyl-tRNA aminoacylation"/>
    <property type="evidence" value="ECO:0007669"/>
    <property type="project" value="TreeGrafter"/>
</dbReference>
<sequence length="225" mass="25731">MACMNMTLIHYIDLQIRNTLRFLLGSLFDFCPTTDSVPHDSMQVIDQYLLHQLHEFNIQVTEAYKNFDYSRVSRLMLALLNRELSSFYFSIVKDRLYCDDPRGKKRRSCQTALNIGLDMVCGALAPILPHLAEEVCLHRSSSEHLSVFHSGWIDPPESWKKLGVLEAVEAACSVRNTFLKAIGGQNPVEYDVTLVIDPSLLLELLEVRFAHFHTSSMMLTLPSFY</sequence>
<dbReference type="InterPro" id="IPR009080">
    <property type="entry name" value="tRNAsynth_Ia_anticodon-bd"/>
</dbReference>
<accession>A0A8C4Q2J5</accession>
<dbReference type="Proteomes" id="UP000694388">
    <property type="component" value="Unplaced"/>
</dbReference>
<protein>
    <recommendedName>
        <fullName evidence="6">Methionyl/Valyl/Leucyl/Isoleucyl-tRNA synthetase anticodon-binding domain-containing protein</fullName>
    </recommendedName>
</protein>
<dbReference type="PANTHER" id="PTHR42765">
    <property type="entry name" value="SOLEUCYL-TRNA SYNTHETASE"/>
    <property type="match status" value="1"/>
</dbReference>
<dbReference type="Ensembl" id="ENSEBUT00000009490.1">
    <property type="protein sequence ID" value="ENSEBUP00000008973.1"/>
    <property type="gene ID" value="ENSEBUG00000005804.1"/>
</dbReference>
<reference evidence="7" key="1">
    <citation type="submission" date="2025-08" db="UniProtKB">
        <authorList>
            <consortium name="Ensembl"/>
        </authorList>
    </citation>
    <scope>IDENTIFICATION</scope>
</reference>
<keyword evidence="3" id="KW-0067">ATP-binding</keyword>
<evidence type="ECO:0000313" key="7">
    <source>
        <dbReference type="Ensembl" id="ENSEBUP00000008973.1"/>
    </source>
</evidence>
<keyword evidence="2" id="KW-0547">Nucleotide-binding</keyword>
<dbReference type="CDD" id="cd07960">
    <property type="entry name" value="Anticodon_Ia_Ile_BEm"/>
    <property type="match status" value="1"/>
</dbReference>
<evidence type="ECO:0000256" key="3">
    <source>
        <dbReference type="ARBA" id="ARBA00022840"/>
    </source>
</evidence>
<reference evidence="7" key="2">
    <citation type="submission" date="2025-09" db="UniProtKB">
        <authorList>
            <consortium name="Ensembl"/>
        </authorList>
    </citation>
    <scope>IDENTIFICATION</scope>
</reference>
<evidence type="ECO:0000256" key="2">
    <source>
        <dbReference type="ARBA" id="ARBA00022741"/>
    </source>
</evidence>
<name>A0A8C4Q2J5_EPTBU</name>
<keyword evidence="8" id="KW-1185">Reference proteome</keyword>
<keyword evidence="4" id="KW-0648">Protein biosynthesis</keyword>
<dbReference type="GO" id="GO:0032543">
    <property type="term" value="P:mitochondrial translation"/>
    <property type="evidence" value="ECO:0007669"/>
    <property type="project" value="TreeGrafter"/>
</dbReference>
<organism evidence="7 8">
    <name type="scientific">Eptatretus burgeri</name>
    <name type="common">Inshore hagfish</name>
    <dbReference type="NCBI Taxonomy" id="7764"/>
    <lineage>
        <taxon>Eukaryota</taxon>
        <taxon>Metazoa</taxon>
        <taxon>Chordata</taxon>
        <taxon>Craniata</taxon>
        <taxon>Vertebrata</taxon>
        <taxon>Cyclostomata</taxon>
        <taxon>Myxini</taxon>
        <taxon>Myxiniformes</taxon>
        <taxon>Myxinidae</taxon>
        <taxon>Eptatretinae</taxon>
        <taxon>Eptatretus</taxon>
    </lineage>
</organism>
<dbReference type="InterPro" id="IPR033708">
    <property type="entry name" value="Anticodon_Ile_BEm"/>
</dbReference>
<dbReference type="InterPro" id="IPR013155">
    <property type="entry name" value="M/V/L/I-tRNA-synth_anticd-bd"/>
</dbReference>